<feature type="domain" description="SHS2" evidence="7">
    <location>
        <begin position="7"/>
        <end position="194"/>
    </location>
</feature>
<reference evidence="8 9" key="1">
    <citation type="submission" date="2024-03" db="EMBL/GenBank/DDBJ databases">
        <title>Mouse gut bacterial collection (mGBC) of GemPharmatech.</title>
        <authorList>
            <person name="He Y."/>
            <person name="Dong L."/>
            <person name="Wu D."/>
            <person name="Gao X."/>
            <person name="Lin Z."/>
        </authorList>
    </citation>
    <scope>NUCLEOTIDE SEQUENCE [LARGE SCALE GENOMIC DNA]</scope>
    <source>
        <strain evidence="8 9">20-218</strain>
    </source>
</reference>
<protein>
    <recommendedName>
        <fullName evidence="5 6">Cell division protein FtsA</fullName>
    </recommendedName>
</protein>
<dbReference type="Proteomes" id="UP001565242">
    <property type="component" value="Unassembled WGS sequence"/>
</dbReference>
<evidence type="ECO:0000256" key="6">
    <source>
        <dbReference type="PIRNR" id="PIRNR003101"/>
    </source>
</evidence>
<evidence type="ECO:0000256" key="4">
    <source>
        <dbReference type="ARBA" id="ARBA00023306"/>
    </source>
</evidence>
<evidence type="ECO:0000256" key="3">
    <source>
        <dbReference type="ARBA" id="ARBA00023136"/>
    </source>
</evidence>
<comment type="subcellular location">
    <subcellularLocation>
        <location evidence="5">Cell membrane</location>
        <topology evidence="5">Peripheral membrane protein</topology>
        <orientation evidence="5">Cytoplasmic side</orientation>
    </subcellularLocation>
    <text evidence="5">Localizes to the Z ring in an FtsZ-dependent manner. Targeted to the membrane through a conserved C-terminal amphipathic helix.</text>
</comment>
<dbReference type="Gene3D" id="3.30.420.40">
    <property type="match status" value="2"/>
</dbReference>
<dbReference type="Pfam" id="PF14450">
    <property type="entry name" value="FtsA"/>
    <property type="match status" value="1"/>
</dbReference>
<comment type="subunit">
    <text evidence="5">Self-interacts. Interacts with FtsZ.</text>
</comment>
<keyword evidence="3 5" id="KW-0472">Membrane</keyword>
<dbReference type="InterPro" id="IPR043129">
    <property type="entry name" value="ATPase_NBD"/>
</dbReference>
<evidence type="ECO:0000256" key="5">
    <source>
        <dbReference type="HAMAP-Rule" id="MF_02033"/>
    </source>
</evidence>
<evidence type="ECO:0000256" key="1">
    <source>
        <dbReference type="ARBA" id="ARBA00022475"/>
    </source>
</evidence>
<evidence type="ECO:0000313" key="9">
    <source>
        <dbReference type="Proteomes" id="UP001565242"/>
    </source>
</evidence>
<dbReference type="NCBIfam" id="TIGR01174">
    <property type="entry name" value="ftsA"/>
    <property type="match status" value="1"/>
</dbReference>
<comment type="similarity">
    <text evidence="5 6">Belongs to the FtsA/MreB family.</text>
</comment>
<dbReference type="InterPro" id="IPR003494">
    <property type="entry name" value="SHS2_FtsA"/>
</dbReference>
<name>A0ABV4DD72_9LACT</name>
<dbReference type="PIRSF" id="PIRSF003101">
    <property type="entry name" value="FtsA"/>
    <property type="match status" value="1"/>
</dbReference>
<keyword evidence="4 5" id="KW-0131">Cell cycle</keyword>
<dbReference type="CDD" id="cd24048">
    <property type="entry name" value="ASKHA_NBD_FtsA"/>
    <property type="match status" value="1"/>
</dbReference>
<proteinExistence type="inferred from homology"/>
<evidence type="ECO:0000256" key="2">
    <source>
        <dbReference type="ARBA" id="ARBA00022618"/>
    </source>
</evidence>
<dbReference type="GO" id="GO:0051301">
    <property type="term" value="P:cell division"/>
    <property type="evidence" value="ECO:0007669"/>
    <property type="project" value="UniProtKB-KW"/>
</dbReference>
<dbReference type="Pfam" id="PF11983">
    <property type="entry name" value="FtsA_C"/>
    <property type="match status" value="1"/>
</dbReference>
<accession>A0ABV4DD72</accession>
<gene>
    <name evidence="5 8" type="primary">ftsA</name>
    <name evidence="8" type="ORF">AALM99_08820</name>
</gene>
<dbReference type="SMART" id="SM00842">
    <property type="entry name" value="FtsA"/>
    <property type="match status" value="1"/>
</dbReference>
<dbReference type="PANTHER" id="PTHR32432:SF4">
    <property type="entry name" value="CELL DIVISION PROTEIN FTSA"/>
    <property type="match status" value="1"/>
</dbReference>
<comment type="caution">
    <text evidence="8">The sequence shown here is derived from an EMBL/GenBank/DDBJ whole genome shotgun (WGS) entry which is preliminary data.</text>
</comment>
<keyword evidence="9" id="KW-1185">Reference proteome</keyword>
<dbReference type="SUPFAM" id="SSF53067">
    <property type="entry name" value="Actin-like ATPase domain"/>
    <property type="match status" value="2"/>
</dbReference>
<evidence type="ECO:0000259" key="7">
    <source>
        <dbReference type="SMART" id="SM00842"/>
    </source>
</evidence>
<dbReference type="Pfam" id="PF02491">
    <property type="entry name" value="SHS2_FTSA"/>
    <property type="match status" value="1"/>
</dbReference>
<dbReference type="EMBL" id="JBCLSQ010000022">
    <property type="protein sequence ID" value="MEY8538542.1"/>
    <property type="molecule type" value="Genomic_DNA"/>
</dbReference>
<sequence length="454" mass="49523">MLKSGLYTGVDIGTNTIKVLVAEYVSDEMNIIGVGNAKSDGLKNGIIVDIEKVATALRKAVNAAEERAGITIDRINVSIPANQLEMENCQGMVPIIGNSKEITEDDVMQTVQNALMRGVVPEREIISVETTEFTVDDFTGISDPRGMFGVRLGMRGIIYTGPKTLVHNIRKVVERAGLIVDNLVIAPLAMAHYVLSEGEREFGTVMIDLGAGQTTVSAVRDQQLKFAHTSPEGGDYVTRDISTVLNTSLSEAEDLKLNYGEASTERASQEEYFPVDVVGQTDPEEITEYYLSQIIEARLTQIFSRVKSDLENTRSLDYPGGIVLLGGAAAMPGTVNLATKVIGMNARLFVPSEMGLRNPAFAQVISVVNYVGERTDIDRLVLQAITSDGTYVAPAAQYEESVLQPADSMNYEEANNFYQTEVPTRPATQAAAEPEEEKEGVVDRMRNMFSNLFD</sequence>
<dbReference type="InterPro" id="IPR020823">
    <property type="entry name" value="Cell_div_FtsA"/>
</dbReference>
<dbReference type="InterPro" id="IPR050696">
    <property type="entry name" value="FtsA/MreB"/>
</dbReference>
<dbReference type="RefSeq" id="WP_369918658.1">
    <property type="nucleotide sequence ID" value="NZ_JBCLSQ010000022.1"/>
</dbReference>
<dbReference type="InterPro" id="IPR021873">
    <property type="entry name" value="FtsA_C"/>
</dbReference>
<keyword evidence="1 5" id="KW-1003">Cell membrane</keyword>
<dbReference type="HAMAP" id="MF_02033">
    <property type="entry name" value="FtsA"/>
    <property type="match status" value="1"/>
</dbReference>
<dbReference type="PANTHER" id="PTHR32432">
    <property type="entry name" value="CELL DIVISION PROTEIN FTSA-RELATED"/>
    <property type="match status" value="1"/>
</dbReference>
<evidence type="ECO:0000313" key="8">
    <source>
        <dbReference type="EMBL" id="MEY8538542.1"/>
    </source>
</evidence>
<organism evidence="8 9">
    <name type="scientific">Lactococcus muris</name>
    <dbReference type="NCBI Taxonomy" id="2941330"/>
    <lineage>
        <taxon>Bacteria</taxon>
        <taxon>Bacillati</taxon>
        <taxon>Bacillota</taxon>
        <taxon>Bacilli</taxon>
        <taxon>Lactobacillales</taxon>
        <taxon>Streptococcaceae</taxon>
        <taxon>Lactococcus</taxon>
    </lineage>
</organism>
<comment type="function">
    <text evidence="5 6">Cell division protein that is involved in the assembly of the Z ring. May serve as a membrane anchor for the Z ring.</text>
</comment>
<keyword evidence="2 5" id="KW-0132">Cell division</keyword>